<dbReference type="GO" id="GO:1990904">
    <property type="term" value="C:ribonucleoprotein complex"/>
    <property type="evidence" value="ECO:0007669"/>
    <property type="project" value="UniProtKB-KW"/>
</dbReference>
<dbReference type="GO" id="GO:0005840">
    <property type="term" value="C:ribosome"/>
    <property type="evidence" value="ECO:0007669"/>
    <property type="project" value="UniProtKB-KW"/>
</dbReference>
<dbReference type="STRING" id="1399797.GCA_000518285_01819"/>
<dbReference type="Pfam" id="PF00831">
    <property type="entry name" value="Ribosomal_L29"/>
    <property type="match status" value="1"/>
</dbReference>
<dbReference type="Proteomes" id="UP000237865">
    <property type="component" value="Unassembled WGS sequence"/>
</dbReference>
<dbReference type="HAMAP" id="MF_00374">
    <property type="entry name" value="Ribosomal_uL29"/>
    <property type="match status" value="1"/>
</dbReference>
<dbReference type="RefSeq" id="WP_028126972.1">
    <property type="nucleotide sequence ID" value="NZ_PHNE01000001.1"/>
</dbReference>
<evidence type="ECO:0000313" key="7">
    <source>
        <dbReference type="Proteomes" id="UP000237865"/>
    </source>
</evidence>
<keyword evidence="7" id="KW-1185">Reference proteome</keyword>
<reference evidence="6 7" key="1">
    <citation type="submission" date="2017-11" db="EMBL/GenBank/DDBJ databases">
        <title>Genome sequence of Entomoplasma lucivorax PIPN-2 (ATCC 49196).</title>
        <authorList>
            <person name="Lo W.-S."/>
            <person name="Gasparich G.E."/>
            <person name="Kuo C.-H."/>
        </authorList>
    </citation>
    <scope>NUCLEOTIDE SEQUENCE [LARGE SCALE GENOMIC DNA]</scope>
    <source>
        <strain evidence="6 7">PIPN-2</strain>
    </source>
</reference>
<evidence type="ECO:0000256" key="5">
    <source>
        <dbReference type="HAMAP-Rule" id="MF_00374"/>
    </source>
</evidence>
<dbReference type="SUPFAM" id="SSF46561">
    <property type="entry name" value="Ribosomal protein L29 (L29p)"/>
    <property type="match status" value="1"/>
</dbReference>
<keyword evidence="3 5" id="KW-0687">Ribonucleoprotein</keyword>
<organism evidence="6 7">
    <name type="scientific">Williamsoniiplasma lucivorax</name>
    <dbReference type="NCBI Taxonomy" id="209274"/>
    <lineage>
        <taxon>Bacteria</taxon>
        <taxon>Bacillati</taxon>
        <taxon>Mycoplasmatota</taxon>
        <taxon>Mollicutes</taxon>
        <taxon>Entomoplasmatales</taxon>
        <taxon>Williamsoniiplasma</taxon>
    </lineage>
</organism>
<dbReference type="GO" id="GO:0006412">
    <property type="term" value="P:translation"/>
    <property type="evidence" value="ECO:0007669"/>
    <property type="project" value="UniProtKB-UniRule"/>
</dbReference>
<dbReference type="NCBIfam" id="TIGR00012">
    <property type="entry name" value="L29"/>
    <property type="match status" value="1"/>
</dbReference>
<dbReference type="AlphaFoldDB" id="A0A2S5RFJ1"/>
<evidence type="ECO:0000256" key="2">
    <source>
        <dbReference type="ARBA" id="ARBA00022980"/>
    </source>
</evidence>
<dbReference type="Gene3D" id="1.10.287.310">
    <property type="match status" value="1"/>
</dbReference>
<dbReference type="InterPro" id="IPR001854">
    <property type="entry name" value="Ribosomal_uL29"/>
</dbReference>
<dbReference type="PROSITE" id="PS00579">
    <property type="entry name" value="RIBOSOMAL_L29"/>
    <property type="match status" value="1"/>
</dbReference>
<evidence type="ECO:0000256" key="4">
    <source>
        <dbReference type="ARBA" id="ARBA00035204"/>
    </source>
</evidence>
<dbReference type="EMBL" id="PHNE01000001">
    <property type="protein sequence ID" value="PPE06070.1"/>
    <property type="molecule type" value="Genomic_DNA"/>
</dbReference>
<comment type="caution">
    <text evidence="6">The sequence shown here is derived from an EMBL/GenBank/DDBJ whole genome shotgun (WGS) entry which is preliminary data.</text>
</comment>
<protein>
    <recommendedName>
        <fullName evidence="4 5">Large ribosomal subunit protein uL29</fullName>
    </recommendedName>
</protein>
<comment type="similarity">
    <text evidence="1 5">Belongs to the universal ribosomal protein uL29 family.</text>
</comment>
<dbReference type="CDD" id="cd00427">
    <property type="entry name" value="Ribosomal_L29_HIP"/>
    <property type="match status" value="1"/>
</dbReference>
<keyword evidence="2 5" id="KW-0689">Ribosomal protein</keyword>
<dbReference type="InterPro" id="IPR036049">
    <property type="entry name" value="Ribosomal_uL29_sf"/>
</dbReference>
<sequence length="139" mass="15658">MAKKQLSEMETLRSSTVIDLIQISENKRAELFALKFQAAVGSLEQTHRISNLKKEIARVELVLSEKRRAGENTNINVKGDYYQAVENAEQSGKKVRQKQREQMEKLQAEQFGATPDMDAIEAAMANADVDTNKEEGTKE</sequence>
<dbReference type="GO" id="GO:0003735">
    <property type="term" value="F:structural constituent of ribosome"/>
    <property type="evidence" value="ECO:0007669"/>
    <property type="project" value="InterPro"/>
</dbReference>
<name>A0A2S5RFJ1_9MOLU</name>
<evidence type="ECO:0000256" key="3">
    <source>
        <dbReference type="ARBA" id="ARBA00023274"/>
    </source>
</evidence>
<evidence type="ECO:0000313" key="6">
    <source>
        <dbReference type="EMBL" id="PPE06070.1"/>
    </source>
</evidence>
<dbReference type="InterPro" id="IPR018254">
    <property type="entry name" value="Ribosomal_uL29_CS"/>
</dbReference>
<accession>A0A2S5RFJ1</accession>
<proteinExistence type="inferred from homology"/>
<gene>
    <name evidence="5 6" type="primary">rpmC</name>
    <name evidence="6" type="ORF">ELUCI_v1c03610</name>
</gene>
<evidence type="ECO:0000256" key="1">
    <source>
        <dbReference type="ARBA" id="ARBA00009254"/>
    </source>
</evidence>